<feature type="transmembrane region" description="Helical" evidence="6">
    <location>
        <begin position="303"/>
        <end position="323"/>
    </location>
</feature>
<proteinExistence type="predicted"/>
<evidence type="ECO:0000256" key="1">
    <source>
        <dbReference type="ARBA" id="ARBA00004141"/>
    </source>
</evidence>
<keyword evidence="5 6" id="KW-0472">Membrane</keyword>
<dbReference type="RefSeq" id="WP_150216575.1">
    <property type="nucleotide sequence ID" value="NZ_CP029192.1"/>
</dbReference>
<keyword evidence="2" id="KW-0813">Transport</keyword>
<evidence type="ECO:0000256" key="4">
    <source>
        <dbReference type="ARBA" id="ARBA00022989"/>
    </source>
</evidence>
<comment type="subcellular location">
    <subcellularLocation>
        <location evidence="1">Membrane</location>
        <topology evidence="1">Multi-pass membrane protein</topology>
    </subcellularLocation>
</comment>
<feature type="transmembrane region" description="Helical" evidence="6">
    <location>
        <begin position="83"/>
        <end position="110"/>
    </location>
</feature>
<evidence type="ECO:0000256" key="6">
    <source>
        <dbReference type="SAM" id="Phobius"/>
    </source>
</evidence>
<dbReference type="Pfam" id="PF00375">
    <property type="entry name" value="SDF"/>
    <property type="match status" value="1"/>
</dbReference>
<evidence type="ECO:0000313" key="7">
    <source>
        <dbReference type="EMBL" id="QES34505.1"/>
    </source>
</evidence>
<keyword evidence="4 6" id="KW-1133">Transmembrane helix</keyword>
<dbReference type="PANTHER" id="PTHR42865:SF1">
    <property type="entry name" value="AEROBIC C4-DICARBOXYLATE TRANSPORT PROTEIN"/>
    <property type="match status" value="1"/>
</dbReference>
<gene>
    <name evidence="7" type="ORF">DEJ48_14855</name>
</gene>
<dbReference type="SUPFAM" id="SSF118215">
    <property type="entry name" value="Proton glutamate symport protein"/>
    <property type="match status" value="1"/>
</dbReference>
<name>A0A5P2BVI6_STRVZ</name>
<dbReference type="InterPro" id="IPR036458">
    <property type="entry name" value="Na:dicarbo_symporter_sf"/>
</dbReference>
<evidence type="ECO:0000256" key="2">
    <source>
        <dbReference type="ARBA" id="ARBA00022448"/>
    </source>
</evidence>
<protein>
    <submittedName>
        <fullName evidence="7">C4-dicarboxylate transporter DctA</fullName>
    </submittedName>
</protein>
<dbReference type="Proteomes" id="UP000322927">
    <property type="component" value="Chromosome"/>
</dbReference>
<feature type="transmembrane region" description="Helical" evidence="6">
    <location>
        <begin position="359"/>
        <end position="380"/>
    </location>
</feature>
<dbReference type="InterPro" id="IPR001991">
    <property type="entry name" value="Na-dicarboxylate_symporter"/>
</dbReference>
<dbReference type="PRINTS" id="PR00173">
    <property type="entry name" value="EDTRNSPORT"/>
</dbReference>
<accession>A0A5P2BVI6</accession>
<feature type="transmembrane region" description="Helical" evidence="6">
    <location>
        <begin position="225"/>
        <end position="247"/>
    </location>
</feature>
<feature type="transmembrane region" description="Helical" evidence="6">
    <location>
        <begin position="47"/>
        <end position="71"/>
    </location>
</feature>
<evidence type="ECO:0000256" key="3">
    <source>
        <dbReference type="ARBA" id="ARBA00022692"/>
    </source>
</evidence>
<dbReference type="AlphaFoldDB" id="A0A5P2BVI6"/>
<dbReference type="Gene3D" id="1.10.3860.10">
    <property type="entry name" value="Sodium:dicarboxylate symporter"/>
    <property type="match status" value="1"/>
</dbReference>
<dbReference type="GO" id="GO:0005886">
    <property type="term" value="C:plasma membrane"/>
    <property type="evidence" value="ECO:0007669"/>
    <property type="project" value="UniProtKB-SubCell"/>
</dbReference>
<dbReference type="EMBL" id="CP029192">
    <property type="protein sequence ID" value="QES34505.1"/>
    <property type="molecule type" value="Genomic_DNA"/>
</dbReference>
<dbReference type="GO" id="GO:0015293">
    <property type="term" value="F:symporter activity"/>
    <property type="evidence" value="ECO:0007669"/>
    <property type="project" value="UniProtKB-KW"/>
</dbReference>
<evidence type="ECO:0000313" key="8">
    <source>
        <dbReference type="Proteomes" id="UP000322927"/>
    </source>
</evidence>
<feature type="transmembrane region" description="Helical" evidence="6">
    <location>
        <begin position="193"/>
        <end position="213"/>
    </location>
</feature>
<reference evidence="7 8" key="1">
    <citation type="submission" date="2018-05" db="EMBL/GenBank/DDBJ databases">
        <title>Streptomyces venezuelae.</title>
        <authorList>
            <person name="Kim W."/>
            <person name="Lee N."/>
            <person name="Cho B.-K."/>
        </authorList>
    </citation>
    <scope>NUCLEOTIDE SEQUENCE [LARGE SCALE GENOMIC DNA]</scope>
    <source>
        <strain evidence="7 8">ATCC 14584</strain>
    </source>
</reference>
<sequence length="443" mass="46428">MTGKGPRRNRAEGRLTLWVLCGLLAGVLFGLVDPANAARMRFLSDAYISLMTLLVTPIVFVTVLSGIASIGSSRGLGQLSLKAFVYFEVATTVALVGGLVAGDLLGLLPLGSSHPIDPGELGPLRHQAELNWGNGLGLDSVVPSSLISAFLRGNPLHVLVVAVLFGVALLRSGERGAPLVDLVDRVGYVLFQAVRILAAGAPLAAFGGAAYTISRFGLVPLRGLLFLVVAFYLTCAVVLFGGLALLARLNGFSLLRLIRFLRHELLIVIGTSSSEPAFPRVLRKLELAGVPRETGAPLLASGYSLHLVGTCLYLTLSATYIAQMTGDGLSFGEQMVFLALALIVSKTAVGVTGSGLLTLVAIVSITHTPSLGGIALLVGIDRVMSEARAVTNLVCNAVATLVIANWVGQLDAARLKHALSASRPADPDRSEDDPKVVDIRFVD</sequence>
<organism evidence="7 8">
    <name type="scientific">Streptomyces venezuelae</name>
    <dbReference type="NCBI Taxonomy" id="54571"/>
    <lineage>
        <taxon>Bacteria</taxon>
        <taxon>Bacillati</taxon>
        <taxon>Actinomycetota</taxon>
        <taxon>Actinomycetes</taxon>
        <taxon>Kitasatosporales</taxon>
        <taxon>Streptomycetaceae</taxon>
        <taxon>Streptomyces</taxon>
    </lineage>
</organism>
<dbReference type="PANTHER" id="PTHR42865">
    <property type="entry name" value="PROTON/GLUTAMATE-ASPARTATE SYMPORTER"/>
    <property type="match status" value="1"/>
</dbReference>
<feature type="transmembrane region" description="Helical" evidence="6">
    <location>
        <begin position="156"/>
        <end position="173"/>
    </location>
</feature>
<evidence type="ECO:0000256" key="5">
    <source>
        <dbReference type="ARBA" id="ARBA00023136"/>
    </source>
</evidence>
<dbReference type="OrthoDB" id="9766690at2"/>
<keyword evidence="3 6" id="KW-0812">Transmembrane</keyword>